<dbReference type="EMBL" id="JANQDX010000015">
    <property type="protein sequence ID" value="KAL0911389.1"/>
    <property type="molecule type" value="Genomic_DNA"/>
</dbReference>
<sequence length="103" mass="11266">MKISSVYDTYGSVNIRVVVRRDVGPSGGGPAERRAFRWWSGRTSGLQVVILRNVGPSGGGPTERRAFRWWSGGGSGELWRWFGRTPAVVEEEQGGKSGLRSLS</sequence>
<evidence type="ECO:0000313" key="2">
    <source>
        <dbReference type="Proteomes" id="UP001552299"/>
    </source>
</evidence>
<organism evidence="1 2">
    <name type="scientific">Dendrobium thyrsiflorum</name>
    <name type="common">Pinecone-like raceme dendrobium</name>
    <name type="synonym">Orchid</name>
    <dbReference type="NCBI Taxonomy" id="117978"/>
    <lineage>
        <taxon>Eukaryota</taxon>
        <taxon>Viridiplantae</taxon>
        <taxon>Streptophyta</taxon>
        <taxon>Embryophyta</taxon>
        <taxon>Tracheophyta</taxon>
        <taxon>Spermatophyta</taxon>
        <taxon>Magnoliopsida</taxon>
        <taxon>Liliopsida</taxon>
        <taxon>Asparagales</taxon>
        <taxon>Orchidaceae</taxon>
        <taxon>Epidendroideae</taxon>
        <taxon>Malaxideae</taxon>
        <taxon>Dendrobiinae</taxon>
        <taxon>Dendrobium</taxon>
    </lineage>
</organism>
<proteinExistence type="predicted"/>
<evidence type="ECO:0000313" key="1">
    <source>
        <dbReference type="EMBL" id="KAL0911389.1"/>
    </source>
</evidence>
<comment type="caution">
    <text evidence="1">The sequence shown here is derived from an EMBL/GenBank/DDBJ whole genome shotgun (WGS) entry which is preliminary data.</text>
</comment>
<dbReference type="Proteomes" id="UP001552299">
    <property type="component" value="Unassembled WGS sequence"/>
</dbReference>
<dbReference type="AlphaFoldDB" id="A0ABD0UF00"/>
<gene>
    <name evidence="1" type="ORF">M5K25_019526</name>
</gene>
<protein>
    <submittedName>
        <fullName evidence="1">Uncharacterized protein</fullName>
    </submittedName>
</protein>
<keyword evidence="2" id="KW-1185">Reference proteome</keyword>
<name>A0ABD0UF00_DENTH</name>
<reference evidence="1 2" key="1">
    <citation type="journal article" date="2024" name="Plant Biotechnol. J.">
        <title>Dendrobium thyrsiflorum genome and its molecular insights into genes involved in important horticultural traits.</title>
        <authorList>
            <person name="Chen B."/>
            <person name="Wang J.Y."/>
            <person name="Zheng P.J."/>
            <person name="Li K.L."/>
            <person name="Liang Y.M."/>
            <person name="Chen X.F."/>
            <person name="Zhang C."/>
            <person name="Zhao X."/>
            <person name="He X."/>
            <person name="Zhang G.Q."/>
            <person name="Liu Z.J."/>
            <person name="Xu Q."/>
        </authorList>
    </citation>
    <scope>NUCLEOTIDE SEQUENCE [LARGE SCALE GENOMIC DNA]</scope>
    <source>
        <strain evidence="1">GZMU011</strain>
    </source>
</reference>
<accession>A0ABD0UF00</accession>